<evidence type="ECO:0000256" key="6">
    <source>
        <dbReference type="ARBA" id="ARBA00022840"/>
    </source>
</evidence>
<dbReference type="PROSITE" id="PS50011">
    <property type="entry name" value="PROTEIN_KINASE_DOM"/>
    <property type="match status" value="1"/>
</dbReference>
<keyword evidence="6 9" id="KW-0067">ATP-binding</keyword>
<dbReference type="Gene3D" id="1.10.510.10">
    <property type="entry name" value="Transferase(Phosphotransferase) domain 1"/>
    <property type="match status" value="1"/>
</dbReference>
<keyword evidence="5 9" id="KW-0547">Nucleotide-binding</keyword>
<dbReference type="Gene3D" id="1.10.533.10">
    <property type="entry name" value="Death Domain, Fas"/>
    <property type="match status" value="1"/>
</dbReference>
<accession>A0AAV1PC14</accession>
<comment type="subcellular location">
    <subcellularLocation>
        <location evidence="1">Cytoplasm</location>
        <location evidence="1">Cytosol</location>
    </subcellularLocation>
</comment>
<proteinExistence type="inferred from homology"/>
<keyword evidence="4" id="KW-0399">Innate immunity</keyword>
<dbReference type="Proteomes" id="UP001314229">
    <property type="component" value="Unassembled WGS sequence"/>
</dbReference>
<keyword evidence="3 10" id="KW-0723">Serine/threonine-protein kinase</keyword>
<feature type="domain" description="Protein kinase" evidence="11">
    <location>
        <begin position="16"/>
        <end position="279"/>
    </location>
</feature>
<comment type="caution">
    <text evidence="12">The sequence shown here is derived from an EMBL/GenBank/DDBJ whole genome shotgun (WGS) entry which is preliminary data.</text>
</comment>
<evidence type="ECO:0000256" key="7">
    <source>
        <dbReference type="ARBA" id="ARBA00022859"/>
    </source>
</evidence>
<dbReference type="InterPro" id="IPR017441">
    <property type="entry name" value="Protein_kinase_ATP_BS"/>
</dbReference>
<protein>
    <submittedName>
        <fullName evidence="12">Receptor-interacting serine/threonine-protein kinase 3-like isoform X1</fullName>
    </submittedName>
</protein>
<evidence type="ECO:0000313" key="12">
    <source>
        <dbReference type="EMBL" id="CAK6968958.1"/>
    </source>
</evidence>
<evidence type="ECO:0000256" key="1">
    <source>
        <dbReference type="ARBA" id="ARBA00004514"/>
    </source>
</evidence>
<dbReference type="SMART" id="SM00220">
    <property type="entry name" value="S_TKc"/>
    <property type="match status" value="1"/>
</dbReference>
<dbReference type="CDD" id="cd08330">
    <property type="entry name" value="CARD_ASC_NALP1"/>
    <property type="match status" value="1"/>
</dbReference>
<dbReference type="GO" id="GO:0031349">
    <property type="term" value="P:positive regulation of defense response"/>
    <property type="evidence" value="ECO:0007669"/>
    <property type="project" value="UniProtKB-ARBA"/>
</dbReference>
<dbReference type="GO" id="GO:0004706">
    <property type="term" value="F:JUN kinase kinase kinase activity"/>
    <property type="evidence" value="ECO:0007669"/>
    <property type="project" value="TreeGrafter"/>
</dbReference>
<evidence type="ECO:0000256" key="2">
    <source>
        <dbReference type="ARBA" id="ARBA00022490"/>
    </source>
</evidence>
<evidence type="ECO:0000256" key="10">
    <source>
        <dbReference type="RuleBase" id="RU000304"/>
    </source>
</evidence>
<dbReference type="InterPro" id="IPR011009">
    <property type="entry name" value="Kinase-like_dom_sf"/>
</dbReference>
<evidence type="ECO:0000256" key="4">
    <source>
        <dbReference type="ARBA" id="ARBA00022588"/>
    </source>
</evidence>
<dbReference type="GO" id="GO:0009893">
    <property type="term" value="P:positive regulation of metabolic process"/>
    <property type="evidence" value="ECO:0007669"/>
    <property type="project" value="UniProtKB-ARBA"/>
</dbReference>
<dbReference type="InterPro" id="IPR008271">
    <property type="entry name" value="Ser/Thr_kinase_AS"/>
</dbReference>
<comment type="similarity">
    <text evidence="10">Belongs to the protein kinase superfamily.</text>
</comment>
<dbReference type="PRINTS" id="PR00109">
    <property type="entry name" value="TYRKINASE"/>
</dbReference>
<keyword evidence="7" id="KW-0391">Immunity</keyword>
<dbReference type="EMBL" id="CAWUFR010000128">
    <property type="protein sequence ID" value="CAK6968958.1"/>
    <property type="molecule type" value="Genomic_DNA"/>
</dbReference>
<dbReference type="PANTHER" id="PTHR44329">
    <property type="entry name" value="SERINE/THREONINE-PROTEIN KINASE TNNI3K-RELATED"/>
    <property type="match status" value="1"/>
</dbReference>
<dbReference type="Pfam" id="PF07714">
    <property type="entry name" value="PK_Tyr_Ser-Thr"/>
    <property type="match status" value="1"/>
</dbReference>
<dbReference type="InterPro" id="IPR033516">
    <property type="entry name" value="CARD8/ASC/NALP1_CARD"/>
</dbReference>
<keyword evidence="12" id="KW-0675">Receptor</keyword>
<dbReference type="PROSITE" id="PS00107">
    <property type="entry name" value="PROTEIN_KINASE_ATP"/>
    <property type="match status" value="1"/>
</dbReference>
<reference evidence="12 13" key="1">
    <citation type="submission" date="2024-01" db="EMBL/GenBank/DDBJ databases">
        <authorList>
            <person name="Alioto T."/>
            <person name="Alioto T."/>
            <person name="Gomez Garrido J."/>
        </authorList>
    </citation>
    <scope>NUCLEOTIDE SEQUENCE [LARGE SCALE GENOMIC DNA]</scope>
</reference>
<dbReference type="InterPro" id="IPR000719">
    <property type="entry name" value="Prot_kinase_dom"/>
</dbReference>
<evidence type="ECO:0000256" key="5">
    <source>
        <dbReference type="ARBA" id="ARBA00022741"/>
    </source>
</evidence>
<evidence type="ECO:0000313" key="13">
    <source>
        <dbReference type="Proteomes" id="UP001314229"/>
    </source>
</evidence>
<name>A0AAV1PC14_SCOSC</name>
<keyword evidence="8" id="KW-0395">Inflammatory response</keyword>
<organism evidence="12 13">
    <name type="scientific">Scomber scombrus</name>
    <name type="common">Atlantic mackerel</name>
    <name type="synonym">Scomber vernalis</name>
    <dbReference type="NCBI Taxonomy" id="13677"/>
    <lineage>
        <taxon>Eukaryota</taxon>
        <taxon>Metazoa</taxon>
        <taxon>Chordata</taxon>
        <taxon>Craniata</taxon>
        <taxon>Vertebrata</taxon>
        <taxon>Euteleostomi</taxon>
        <taxon>Actinopterygii</taxon>
        <taxon>Neopterygii</taxon>
        <taxon>Teleostei</taxon>
        <taxon>Neoteleostei</taxon>
        <taxon>Acanthomorphata</taxon>
        <taxon>Pelagiaria</taxon>
        <taxon>Scombriformes</taxon>
        <taxon>Scombridae</taxon>
        <taxon>Scomber</taxon>
    </lineage>
</organism>
<evidence type="ECO:0000256" key="9">
    <source>
        <dbReference type="PROSITE-ProRule" id="PRU10141"/>
    </source>
</evidence>
<keyword evidence="12" id="KW-0418">Kinase</keyword>
<dbReference type="GO" id="GO:0006954">
    <property type="term" value="P:inflammatory response"/>
    <property type="evidence" value="ECO:0007669"/>
    <property type="project" value="UniProtKB-KW"/>
</dbReference>
<evidence type="ECO:0000259" key="11">
    <source>
        <dbReference type="PROSITE" id="PS50011"/>
    </source>
</evidence>
<dbReference type="GO" id="GO:0005829">
    <property type="term" value="C:cytosol"/>
    <property type="evidence" value="ECO:0007669"/>
    <property type="project" value="UniProtKB-SubCell"/>
</dbReference>
<feature type="binding site" evidence="9">
    <location>
        <position position="45"/>
    </location>
    <ligand>
        <name>ATP</name>
        <dbReference type="ChEBI" id="CHEBI:30616"/>
    </ligand>
</feature>
<dbReference type="PANTHER" id="PTHR44329:SF297">
    <property type="entry name" value="RECEPTOR-INTERACTING SERINE_THREONINE-PROTEIN KINASE 3"/>
    <property type="match status" value="1"/>
</dbReference>
<sequence>MALTSNKTELSADDFLEKWDLLGSGGFGCVYKARHKLWSFDVAIKRLHDGVGTEKALYEEASHMDEASSEFVVRVYGFFKEGNAMRKGIVMEFMRGGSIQSLQKDLSGPPPSALAFRLAHQVALAINFLHLKGLMHQDLKPSNVLLNDDLNAKLADFGLSRVSTSTFNNKDKMTGEIGGSYKYMPPEAFEVSYKPVRAFDIYSYGILLWSIVTGEEPYPGKDYSLVELKIPKGDRPQDICQKEVEGLKELVGLMKSCWVNEPSERPAAKECCKVTESLFSRHETGISDAVHYVKKRLDSQTNNQHSNTPVAFSCPFQPPESKLHDEADHAGFENPLRSFQQLQLKTDVVSTDPVTVSLEKMNDTDKAKFVDTKRAALIQSVSEVLAIAEELGSMVHGETYSLIEVKQTSQERMRVLYQRTFRSGGVIVKAAFYDALKKHHPNLVEDLGR</sequence>
<gene>
    <name evidence="12" type="ORF">FSCOSCO3_A033988</name>
</gene>
<evidence type="ECO:0000256" key="3">
    <source>
        <dbReference type="ARBA" id="ARBA00022527"/>
    </source>
</evidence>
<keyword evidence="2" id="KW-0963">Cytoplasm</keyword>
<dbReference type="SUPFAM" id="SSF56112">
    <property type="entry name" value="Protein kinase-like (PK-like)"/>
    <property type="match status" value="1"/>
</dbReference>
<dbReference type="AlphaFoldDB" id="A0AAV1PC14"/>
<dbReference type="GO" id="GO:0045087">
    <property type="term" value="P:innate immune response"/>
    <property type="evidence" value="ECO:0007669"/>
    <property type="project" value="UniProtKB-KW"/>
</dbReference>
<dbReference type="InterPro" id="IPR001245">
    <property type="entry name" value="Ser-Thr/Tyr_kinase_cat_dom"/>
</dbReference>
<dbReference type="GO" id="GO:0043123">
    <property type="term" value="P:positive regulation of canonical NF-kappaB signal transduction"/>
    <property type="evidence" value="ECO:0007669"/>
    <property type="project" value="UniProtKB-ARBA"/>
</dbReference>
<dbReference type="GO" id="GO:0005524">
    <property type="term" value="F:ATP binding"/>
    <property type="evidence" value="ECO:0007669"/>
    <property type="project" value="UniProtKB-UniRule"/>
</dbReference>
<dbReference type="InterPro" id="IPR011029">
    <property type="entry name" value="DEATH-like_dom_sf"/>
</dbReference>
<evidence type="ECO:0000256" key="8">
    <source>
        <dbReference type="ARBA" id="ARBA00023198"/>
    </source>
</evidence>
<keyword evidence="13" id="KW-1185">Reference proteome</keyword>
<dbReference type="PROSITE" id="PS00108">
    <property type="entry name" value="PROTEIN_KINASE_ST"/>
    <property type="match status" value="1"/>
</dbReference>
<keyword evidence="12" id="KW-0808">Transferase</keyword>
<dbReference type="InterPro" id="IPR051681">
    <property type="entry name" value="Ser/Thr_Kinases-Pseudokinases"/>
</dbReference>